<dbReference type="InterPro" id="IPR012334">
    <property type="entry name" value="Pectin_lyas_fold"/>
</dbReference>
<proteinExistence type="predicted"/>
<name>A0A382TC69_9ZZZZ</name>
<dbReference type="SUPFAM" id="SSF51126">
    <property type="entry name" value="Pectin lyase-like"/>
    <property type="match status" value="1"/>
</dbReference>
<dbReference type="Gene3D" id="2.160.20.10">
    <property type="entry name" value="Single-stranded right-handed beta-helix, Pectin lyase-like"/>
    <property type="match status" value="1"/>
</dbReference>
<gene>
    <name evidence="1" type="ORF">METZ01_LOCUS372500</name>
</gene>
<feature type="non-terminal residue" evidence="1">
    <location>
        <position position="1"/>
    </location>
</feature>
<feature type="non-terminal residue" evidence="1">
    <location>
        <position position="303"/>
    </location>
</feature>
<dbReference type="AlphaFoldDB" id="A0A382TC69"/>
<reference evidence="1" key="1">
    <citation type="submission" date="2018-05" db="EMBL/GenBank/DDBJ databases">
        <authorList>
            <person name="Lanie J.A."/>
            <person name="Ng W.-L."/>
            <person name="Kazmierczak K.M."/>
            <person name="Andrzejewski T.M."/>
            <person name="Davidsen T.M."/>
            <person name="Wayne K.J."/>
            <person name="Tettelin H."/>
            <person name="Glass J.I."/>
            <person name="Rusch D."/>
            <person name="Podicherti R."/>
            <person name="Tsui H.-C.T."/>
            <person name="Winkler M.E."/>
        </authorList>
    </citation>
    <scope>NUCLEOTIDE SEQUENCE</scope>
</reference>
<accession>A0A382TC69</accession>
<evidence type="ECO:0000313" key="1">
    <source>
        <dbReference type="EMBL" id="SVD19646.1"/>
    </source>
</evidence>
<dbReference type="InterPro" id="IPR011050">
    <property type="entry name" value="Pectin_lyase_fold/virulence"/>
</dbReference>
<organism evidence="1">
    <name type="scientific">marine metagenome</name>
    <dbReference type="NCBI Taxonomy" id="408172"/>
    <lineage>
        <taxon>unclassified sequences</taxon>
        <taxon>metagenomes</taxon>
        <taxon>ecological metagenomes</taxon>
    </lineage>
</organism>
<dbReference type="EMBL" id="UINC01135476">
    <property type="protein sequence ID" value="SVD19646.1"/>
    <property type="molecule type" value="Genomic_DNA"/>
</dbReference>
<protein>
    <recommendedName>
        <fullName evidence="2">Right handed beta helix domain-containing protein</fullName>
    </recommendedName>
</protein>
<evidence type="ECO:0008006" key="2">
    <source>
        <dbReference type="Google" id="ProtNLM"/>
    </source>
</evidence>
<sequence length="303" mass="31426">DGSSPTFTNVVINENTSNHGGGVFINGGNTRPAFYDFSIQNNTAVGSGGGVFLNYGAVSEFHNGDISGNTGYEDYNNEGWHSGGGGIMNNGTSVLIYDCTISNNTDNNTGGGVCSVGGDLTMKRVKLTGNSASTGGALYIQASITSLSHLTVANNTANSEGGGLKECCTSTINIENSIFYNNTPQEINFSNGGGGGGFVNVYYSNISGGEAAVIIPLENDSFYWGPGSIDADPLFADTANGNYSLTADSRCIDAGHPDSTDADGTRADMGAYYYDQSGQPVRVQGFVTTPTDSSEILLTWDAL</sequence>